<proteinExistence type="predicted"/>
<gene>
    <name evidence="1" type="ORF">F444_02722</name>
</gene>
<evidence type="ECO:0000313" key="2">
    <source>
        <dbReference type="Proteomes" id="UP000028582"/>
    </source>
</evidence>
<protein>
    <submittedName>
        <fullName evidence="1">Uncharacterized protein</fullName>
    </submittedName>
</protein>
<name>A0A081AWE9_PHYNI</name>
<dbReference type="AlphaFoldDB" id="A0A081AWE9"/>
<comment type="caution">
    <text evidence="1">The sequence shown here is derived from an EMBL/GenBank/DDBJ whole genome shotgun (WGS) entry which is preliminary data.</text>
</comment>
<organism evidence="1 2">
    <name type="scientific">Phytophthora nicotianae P1976</name>
    <dbReference type="NCBI Taxonomy" id="1317066"/>
    <lineage>
        <taxon>Eukaryota</taxon>
        <taxon>Sar</taxon>
        <taxon>Stramenopiles</taxon>
        <taxon>Oomycota</taxon>
        <taxon>Peronosporomycetes</taxon>
        <taxon>Peronosporales</taxon>
        <taxon>Peronosporaceae</taxon>
        <taxon>Phytophthora</taxon>
    </lineage>
</organism>
<dbReference type="Proteomes" id="UP000028582">
    <property type="component" value="Unassembled WGS sequence"/>
</dbReference>
<sequence>MAPTSITGTHSPAVPGRASTFRDQRYHLIREIDGHERERFNNVAYRWRFEAEFYFGNVEASVLSYDVYNIETGGGPLIDGGGKTRTAKRRRRMCLQQVAVDNASRIRGVSIRPLVPELGPCRRQQVAADRCS</sequence>
<evidence type="ECO:0000313" key="1">
    <source>
        <dbReference type="EMBL" id="ETO83210.1"/>
    </source>
</evidence>
<accession>A0A081AWE9</accession>
<dbReference type="EMBL" id="ANJA01000528">
    <property type="protein sequence ID" value="ETO83210.1"/>
    <property type="molecule type" value="Genomic_DNA"/>
</dbReference>
<reference evidence="1 2" key="1">
    <citation type="submission" date="2013-11" db="EMBL/GenBank/DDBJ databases">
        <title>The Genome Sequence of Phytophthora parasitica P1976.</title>
        <authorList>
            <consortium name="The Broad Institute Genomics Platform"/>
            <person name="Russ C."/>
            <person name="Tyler B."/>
            <person name="Panabieres F."/>
            <person name="Shan W."/>
            <person name="Tripathy S."/>
            <person name="Grunwald N."/>
            <person name="Machado M."/>
            <person name="Johnson C.S."/>
            <person name="Walker B."/>
            <person name="Young S."/>
            <person name="Zeng Q."/>
            <person name="Gargeya S."/>
            <person name="Fitzgerald M."/>
            <person name="Haas B."/>
            <person name="Abouelleil A."/>
            <person name="Allen A.W."/>
            <person name="Alvarado L."/>
            <person name="Arachchi H.M."/>
            <person name="Berlin A.M."/>
            <person name="Chapman S.B."/>
            <person name="Gainer-Dewar J."/>
            <person name="Goldberg J."/>
            <person name="Griggs A."/>
            <person name="Gujja S."/>
            <person name="Hansen M."/>
            <person name="Howarth C."/>
            <person name="Imamovic A."/>
            <person name="Ireland A."/>
            <person name="Larimer J."/>
            <person name="McCowan C."/>
            <person name="Murphy C."/>
            <person name="Pearson M."/>
            <person name="Poon T.W."/>
            <person name="Priest M."/>
            <person name="Roberts A."/>
            <person name="Saif S."/>
            <person name="Shea T."/>
            <person name="Sisk P."/>
            <person name="Sykes S."/>
            <person name="Wortman J."/>
            <person name="Nusbaum C."/>
            <person name="Birren B."/>
        </authorList>
    </citation>
    <scope>NUCLEOTIDE SEQUENCE [LARGE SCALE GENOMIC DNA]</scope>
    <source>
        <strain evidence="1 2">P1976</strain>
    </source>
</reference>